<dbReference type="EMBL" id="VIGB01000003">
    <property type="protein sequence ID" value="TQF03949.1"/>
    <property type="molecule type" value="Genomic_DNA"/>
</dbReference>
<reference evidence="2 3" key="1">
    <citation type="submission" date="2019-06" db="EMBL/GenBank/DDBJ databases">
        <title>Description of Kitasatospora acidophila sp. nov. isolated from pine grove soil, and reclassification of Streptomyces novaecaesareae to Kitasatospora novaeceasareae comb. nov.</title>
        <authorList>
            <person name="Kim M.J."/>
        </authorList>
    </citation>
    <scope>NUCLEOTIDE SEQUENCE [LARGE SCALE GENOMIC DNA]</scope>
    <source>
        <strain evidence="2 3">MMS16-CNU292</strain>
    </source>
</reference>
<organism evidence="2 3">
    <name type="scientific">Kitasatospora acidiphila</name>
    <dbReference type="NCBI Taxonomy" id="2567942"/>
    <lineage>
        <taxon>Bacteria</taxon>
        <taxon>Bacillati</taxon>
        <taxon>Actinomycetota</taxon>
        <taxon>Actinomycetes</taxon>
        <taxon>Kitasatosporales</taxon>
        <taxon>Streptomycetaceae</taxon>
        <taxon>Kitasatospora</taxon>
    </lineage>
</organism>
<evidence type="ECO:0000313" key="2">
    <source>
        <dbReference type="EMBL" id="TQF03949.1"/>
    </source>
</evidence>
<keyword evidence="1" id="KW-1133">Transmembrane helix</keyword>
<evidence type="ECO:0000256" key="1">
    <source>
        <dbReference type="SAM" id="Phobius"/>
    </source>
</evidence>
<feature type="transmembrane region" description="Helical" evidence="1">
    <location>
        <begin position="38"/>
        <end position="56"/>
    </location>
</feature>
<gene>
    <name evidence="2" type="ORF">E6W39_19045</name>
</gene>
<evidence type="ECO:0000313" key="3">
    <source>
        <dbReference type="Proteomes" id="UP000319103"/>
    </source>
</evidence>
<sequence>MKVVAWLIGFIIAAGIVFGVEAFVAEMLHLIFPHVLSFWKWFGIVFLANYGLWLIGKHSKSDA</sequence>
<keyword evidence="1" id="KW-0812">Transmembrane</keyword>
<dbReference type="Proteomes" id="UP000319103">
    <property type="component" value="Unassembled WGS sequence"/>
</dbReference>
<name>A0A540W4I1_9ACTN</name>
<comment type="caution">
    <text evidence="2">The sequence shown here is derived from an EMBL/GenBank/DDBJ whole genome shotgun (WGS) entry which is preliminary data.</text>
</comment>
<accession>A0A540W4I1</accession>
<keyword evidence="1" id="KW-0472">Membrane</keyword>
<dbReference type="AlphaFoldDB" id="A0A540W4I1"/>
<proteinExistence type="predicted"/>
<protein>
    <submittedName>
        <fullName evidence="2">Uncharacterized protein</fullName>
    </submittedName>
</protein>
<dbReference type="RefSeq" id="WP_141634549.1">
    <property type="nucleotide sequence ID" value="NZ_VIGB01000003.1"/>
</dbReference>
<keyword evidence="3" id="KW-1185">Reference proteome</keyword>